<keyword evidence="7" id="KW-0175">Coiled coil</keyword>
<dbReference type="AlphaFoldDB" id="A0A371HJB8"/>
<dbReference type="PANTHER" id="PTHR23329">
    <property type="entry name" value="TUFTELIN-INTERACTING PROTEIN 11-RELATED"/>
    <property type="match status" value="1"/>
</dbReference>
<protein>
    <submittedName>
        <fullName evidence="10">Septin and tuftelin-interacting protein 1-like 1</fullName>
    </submittedName>
</protein>
<dbReference type="EMBL" id="QJKJ01002452">
    <property type="protein sequence ID" value="RDY02824.1"/>
    <property type="molecule type" value="Genomic_DNA"/>
</dbReference>
<feature type="compositionally biased region" description="Basic and acidic residues" evidence="8">
    <location>
        <begin position="90"/>
        <end position="107"/>
    </location>
</feature>
<evidence type="ECO:0000256" key="8">
    <source>
        <dbReference type="SAM" id="MobiDB-lite"/>
    </source>
</evidence>
<comment type="subcellular location">
    <subcellularLocation>
        <location evidence="1">Nucleus</location>
    </subcellularLocation>
</comment>
<comment type="similarity">
    <text evidence="2">Belongs to the TFP11/STIP family.</text>
</comment>
<dbReference type="GO" id="GO:0071008">
    <property type="term" value="C:U2-type post-mRNA release spliceosomal complex"/>
    <property type="evidence" value="ECO:0007669"/>
    <property type="project" value="TreeGrafter"/>
</dbReference>
<dbReference type="Proteomes" id="UP000257109">
    <property type="component" value="Unassembled WGS sequence"/>
</dbReference>
<evidence type="ECO:0000313" key="10">
    <source>
        <dbReference type="EMBL" id="RDY02824.1"/>
    </source>
</evidence>
<feature type="domain" description="G-patch" evidence="9">
    <location>
        <begin position="200"/>
        <end position="245"/>
    </location>
</feature>
<keyword evidence="3" id="KW-0507">mRNA processing</keyword>
<gene>
    <name evidence="10" type="primary">STIPL1</name>
    <name evidence="10" type="ORF">CR513_13661</name>
</gene>
<dbReference type="InterPro" id="IPR045211">
    <property type="entry name" value="TFP11/STIP/Ntr1"/>
</dbReference>
<evidence type="ECO:0000313" key="11">
    <source>
        <dbReference type="Proteomes" id="UP000257109"/>
    </source>
</evidence>
<dbReference type="SMART" id="SM00443">
    <property type="entry name" value="G_patch"/>
    <property type="match status" value="1"/>
</dbReference>
<feature type="region of interest" description="Disordered" evidence="8">
    <location>
        <begin position="33"/>
        <end position="193"/>
    </location>
</feature>
<comment type="caution">
    <text evidence="10">The sequence shown here is derived from an EMBL/GenBank/DDBJ whole genome shotgun (WGS) entry which is preliminary data.</text>
</comment>
<keyword evidence="11" id="KW-1185">Reference proteome</keyword>
<dbReference type="GO" id="GO:0003676">
    <property type="term" value="F:nucleic acid binding"/>
    <property type="evidence" value="ECO:0007669"/>
    <property type="project" value="InterPro"/>
</dbReference>
<dbReference type="InterPro" id="IPR022159">
    <property type="entry name" value="STIP/TFIP11_N"/>
</dbReference>
<name>A0A371HJB8_MUCPR</name>
<dbReference type="GO" id="GO:0000390">
    <property type="term" value="P:spliceosomal complex disassembly"/>
    <property type="evidence" value="ECO:0007669"/>
    <property type="project" value="InterPro"/>
</dbReference>
<evidence type="ECO:0000259" key="9">
    <source>
        <dbReference type="PROSITE" id="PS50174"/>
    </source>
</evidence>
<evidence type="ECO:0000256" key="2">
    <source>
        <dbReference type="ARBA" id="ARBA00010900"/>
    </source>
</evidence>
<evidence type="ECO:0000256" key="1">
    <source>
        <dbReference type="ARBA" id="ARBA00004123"/>
    </source>
</evidence>
<feature type="coiled-coil region" evidence="7">
    <location>
        <begin position="269"/>
        <end position="304"/>
    </location>
</feature>
<dbReference type="STRING" id="157652.A0A371HJB8"/>
<evidence type="ECO:0000256" key="3">
    <source>
        <dbReference type="ARBA" id="ARBA00022664"/>
    </source>
</evidence>
<dbReference type="OrthoDB" id="4822at2759"/>
<proteinExistence type="inferred from homology"/>
<dbReference type="Pfam" id="PF01585">
    <property type="entry name" value="G-patch"/>
    <property type="match status" value="1"/>
</dbReference>
<accession>A0A371HJB8</accession>
<feature type="coiled-coil region" evidence="7">
    <location>
        <begin position="353"/>
        <end position="401"/>
    </location>
</feature>
<keyword evidence="5" id="KW-0508">mRNA splicing</keyword>
<evidence type="ECO:0000256" key="5">
    <source>
        <dbReference type="ARBA" id="ARBA00023187"/>
    </source>
</evidence>
<dbReference type="InterPro" id="IPR022783">
    <property type="entry name" value="GCFC_dom"/>
</dbReference>
<evidence type="ECO:0000256" key="7">
    <source>
        <dbReference type="SAM" id="Coils"/>
    </source>
</evidence>
<dbReference type="PANTHER" id="PTHR23329:SF1">
    <property type="entry name" value="TUFTELIN-INTERACTING PROTEIN 11"/>
    <property type="match status" value="1"/>
</dbReference>
<sequence length="948" mass="109048">MDEDQEMERFGMENDYEGGEWIGGEYYYKKRKEKRTQTKDDVLYGVFADSDDDDDDYPSRKRRKDFSKKPDLTKPVNFVSTGMFMPNQEIDNKSKEQDEKDISEDKQGLGLGFGMGSARISGSGLGFNSGNTANGSDRNDDSDENDNDNFLPTAFGKKIKEGVMRREREWERERLEKKRGKHQSLDQDGFGDVGKFEKHTKGIGMKLLEKMGYKGGGLGKNEQGIVAPIEAKLRAKNSGIGFNESKETMPLPALQQEKKNVPEVTQPGVDRKKERLWSKQARLKKKKEEEYITAEELLASKQEQELEVVQKVYDMRGPQVRVLTNLSDLNAEEKAKENDVPMPELQHNVALILRLAEADIQEIDRDLRRERETALSLKKEKEKLETEAAFQKKQLENMDEIMSVLDHVGEENTLGTLTLDSLAQRFRDLRKRCADNYKLCNLSCIACSYALPLFIRVFQGWDPLRNPSHGLELVSQWKTLLQGEDSVDIWDVSSPYTQLVSEVVLPAVRISGINTWQARDPEPMLWFLELWEKLLPSTVLATILDNIIMPKLSSAVDTWEPHRETIPIHTWVHPWLPLLGHKLEGIYQVIRYKLGTVLGAWHPSDGSAYAILSPWKTVFDSASWEQLMLRFIVPKLQLVLQEFQVNPANQNLDQFYWVMNWASAIPIHLMVDMMEKFFFAKWLQVLYHWLCSNPNFEEVTKWYLGWKELIPKELLANESIRYQLNHGLDMMNQAVEGMEVVQPGLKENISYLRVLEQRQFEAQQKAAAYAQQQAAASLGGTVNADGVHELSLKEVIEAHAQQHGLLFKLKPGRMHNGHQIYGFGNVSIIIDSLNQKLRCSDGNMECFRLFRPLTSSEMLLKRPLALGLLKFCNETYYTQEDVIDETFSIEKPDLVFLSKVLEIIRMLCYLQAMKMDSKDSVTRWKTLPPFSRARQWGWVLKYLLSGTY</sequence>
<evidence type="ECO:0000256" key="6">
    <source>
        <dbReference type="ARBA" id="ARBA00023242"/>
    </source>
</evidence>
<dbReference type="Pfam" id="PF07842">
    <property type="entry name" value="GCFC"/>
    <property type="match status" value="1"/>
</dbReference>
<feature type="compositionally biased region" description="Basic and acidic residues" evidence="8">
    <location>
        <begin position="158"/>
        <end position="176"/>
    </location>
</feature>
<dbReference type="Pfam" id="PF12457">
    <property type="entry name" value="TIP_N"/>
    <property type="match status" value="1"/>
</dbReference>
<keyword evidence="4" id="KW-0747">Spliceosome</keyword>
<dbReference type="PROSITE" id="PS50174">
    <property type="entry name" value="G_PATCH"/>
    <property type="match status" value="1"/>
</dbReference>
<feature type="non-terminal residue" evidence="10">
    <location>
        <position position="1"/>
    </location>
</feature>
<dbReference type="InterPro" id="IPR000467">
    <property type="entry name" value="G_patch_dom"/>
</dbReference>
<reference evidence="10" key="1">
    <citation type="submission" date="2018-05" db="EMBL/GenBank/DDBJ databases">
        <title>Draft genome of Mucuna pruriens seed.</title>
        <authorList>
            <person name="Nnadi N.E."/>
            <person name="Vos R."/>
            <person name="Hasami M.H."/>
            <person name="Devisetty U.K."/>
            <person name="Aguiy J.C."/>
        </authorList>
    </citation>
    <scope>NUCLEOTIDE SEQUENCE [LARGE SCALE GENOMIC DNA]</scope>
    <source>
        <strain evidence="10">JCA_2017</strain>
    </source>
</reference>
<evidence type="ECO:0000256" key="4">
    <source>
        <dbReference type="ARBA" id="ARBA00022728"/>
    </source>
</evidence>
<keyword evidence="6" id="KW-0539">Nucleus</keyword>
<feature type="region of interest" description="Disordered" evidence="8">
    <location>
        <begin position="1"/>
        <end position="20"/>
    </location>
</feature>
<organism evidence="10 11">
    <name type="scientific">Mucuna pruriens</name>
    <name type="common">Velvet bean</name>
    <name type="synonym">Dolichos pruriens</name>
    <dbReference type="NCBI Taxonomy" id="157652"/>
    <lineage>
        <taxon>Eukaryota</taxon>
        <taxon>Viridiplantae</taxon>
        <taxon>Streptophyta</taxon>
        <taxon>Embryophyta</taxon>
        <taxon>Tracheophyta</taxon>
        <taxon>Spermatophyta</taxon>
        <taxon>Magnoliopsida</taxon>
        <taxon>eudicotyledons</taxon>
        <taxon>Gunneridae</taxon>
        <taxon>Pentapetalae</taxon>
        <taxon>rosids</taxon>
        <taxon>fabids</taxon>
        <taxon>Fabales</taxon>
        <taxon>Fabaceae</taxon>
        <taxon>Papilionoideae</taxon>
        <taxon>50 kb inversion clade</taxon>
        <taxon>NPAAA clade</taxon>
        <taxon>indigoferoid/millettioid clade</taxon>
        <taxon>Phaseoleae</taxon>
        <taxon>Mucuna</taxon>
    </lineage>
</organism>